<accession>A0A2A6BB15</accession>
<name>A0A2A6BB15_PRIPA</name>
<comment type="similarity">
    <text evidence="1">Belongs to the peroxin-19 family.</text>
</comment>
<dbReference type="AlphaFoldDB" id="A0A2A6BB15"/>
<dbReference type="Gene3D" id="1.20.120.900">
    <property type="entry name" value="Pex19, mPTS binding domain"/>
    <property type="match status" value="1"/>
</dbReference>
<evidence type="ECO:0000256" key="2">
    <source>
        <dbReference type="ARBA" id="ARBA00029688"/>
    </source>
</evidence>
<proteinExistence type="inferred from homology"/>
<dbReference type="GO" id="GO:0033328">
    <property type="term" value="F:peroxisome membrane targeting sequence binding"/>
    <property type="evidence" value="ECO:0000318"/>
    <property type="project" value="GO_Central"/>
</dbReference>
<reference evidence="4" key="2">
    <citation type="submission" date="2022-06" db="UniProtKB">
        <authorList>
            <consortium name="EnsemblMetazoa"/>
        </authorList>
    </citation>
    <scope>IDENTIFICATION</scope>
    <source>
        <strain evidence="4">PS312</strain>
    </source>
</reference>
<evidence type="ECO:0000313" key="4">
    <source>
        <dbReference type="EnsemblMetazoa" id="PPA19915.1"/>
    </source>
</evidence>
<accession>A0A8R1YIE3</accession>
<feature type="region of interest" description="Disordered" evidence="3">
    <location>
        <begin position="1"/>
        <end position="20"/>
    </location>
</feature>
<feature type="compositionally biased region" description="Basic and acidic residues" evidence="3">
    <location>
        <begin position="1"/>
        <end position="18"/>
    </location>
</feature>
<evidence type="ECO:0000313" key="5">
    <source>
        <dbReference type="Proteomes" id="UP000005239"/>
    </source>
</evidence>
<reference evidence="5" key="1">
    <citation type="journal article" date="2008" name="Nat. Genet.">
        <title>The Pristionchus pacificus genome provides a unique perspective on nematode lifestyle and parasitism.</title>
        <authorList>
            <person name="Dieterich C."/>
            <person name="Clifton S.W."/>
            <person name="Schuster L.N."/>
            <person name="Chinwalla A."/>
            <person name="Delehaunty K."/>
            <person name="Dinkelacker I."/>
            <person name="Fulton L."/>
            <person name="Fulton R."/>
            <person name="Godfrey J."/>
            <person name="Minx P."/>
            <person name="Mitreva M."/>
            <person name="Roeseler W."/>
            <person name="Tian H."/>
            <person name="Witte H."/>
            <person name="Yang S.P."/>
            <person name="Wilson R.K."/>
            <person name="Sommer R.J."/>
        </authorList>
    </citation>
    <scope>NUCLEOTIDE SEQUENCE [LARGE SCALE GENOMIC DNA]</scope>
    <source>
        <strain evidence="5">PS312</strain>
    </source>
</reference>
<dbReference type="Pfam" id="PF04614">
    <property type="entry name" value="Pex19"/>
    <property type="match status" value="1"/>
</dbReference>
<evidence type="ECO:0000256" key="1">
    <source>
        <dbReference type="ARBA" id="ARBA00006326"/>
    </source>
</evidence>
<dbReference type="Gene3D" id="2.40.50.100">
    <property type="match status" value="1"/>
</dbReference>
<dbReference type="SUPFAM" id="SSF51230">
    <property type="entry name" value="Single hybrid motif"/>
    <property type="match status" value="1"/>
</dbReference>
<evidence type="ECO:0000256" key="3">
    <source>
        <dbReference type="SAM" id="MobiDB-lite"/>
    </source>
</evidence>
<keyword evidence="5" id="KW-1185">Reference proteome</keyword>
<dbReference type="EnsemblMetazoa" id="PPA19915.1">
    <property type="protein sequence ID" value="PPA19915.1"/>
    <property type="gene ID" value="WBGene00109469"/>
</dbReference>
<organism evidence="4 5">
    <name type="scientific">Pristionchus pacificus</name>
    <name type="common">Parasitic nematode worm</name>
    <dbReference type="NCBI Taxonomy" id="54126"/>
    <lineage>
        <taxon>Eukaryota</taxon>
        <taxon>Metazoa</taxon>
        <taxon>Ecdysozoa</taxon>
        <taxon>Nematoda</taxon>
        <taxon>Chromadorea</taxon>
        <taxon>Rhabditida</taxon>
        <taxon>Rhabditina</taxon>
        <taxon>Diplogasteromorpha</taxon>
        <taxon>Diplogasteroidea</taxon>
        <taxon>Neodiplogasteridae</taxon>
        <taxon>Pristionchus</taxon>
    </lineage>
</organism>
<protein>
    <recommendedName>
        <fullName evidence="2">Peroxin-19</fullName>
    </recommendedName>
</protein>
<dbReference type="PANTHER" id="PTHR12774:SF2">
    <property type="entry name" value="PEROXISOMAL BIOGENESIS FACTOR 19"/>
    <property type="match status" value="1"/>
</dbReference>
<gene>
    <name evidence="4" type="primary">WBGene00109469</name>
</gene>
<dbReference type="InterPro" id="IPR011053">
    <property type="entry name" value="Single_hybrid_motif"/>
</dbReference>
<sequence length="419" mass="45448">MADEDKKVEGGQDGEAEKLANLLDSALGGFAPATRTTDDELDSLMEAADAKAAQTAAKDFQSMLQQMVAVQEEALKKAEEEGPVPEAEAEESKAMMEAMRELMACSGAIADAGSQEELFAQLEKLGGPEGNMGPMMSMMMQAFVSKDVMYPPLKEMHNEFPAFLEKKGAELDEETRGRYEKQYEIIGEICAEFEKQPDVPSEGVVVTPPEGDSPSDELPPLPESIDIIGRKLVELQSLGYPPAELTGGLPPGFGLDSTTGIPRVDDPSLAAQAYRYYDRFELEWNPGVSYLHHPSGVTVLVSSEKFECEVVEVSFGGTKKGGADRTEQTRSEGGKKGALRLQADTRLCTIKLADGSERVIRSGVKGFLAEVNNTLRESPDLVRTAPENQGYLAILTYPPGQRKPQELAKLQSVNTTSIF</sequence>
<feature type="region of interest" description="Disordered" evidence="3">
    <location>
        <begin position="199"/>
        <end position="220"/>
    </location>
</feature>
<dbReference type="InterPro" id="IPR038322">
    <property type="entry name" value="Pex19_C_sf"/>
</dbReference>
<dbReference type="PANTHER" id="PTHR12774">
    <property type="entry name" value="PEROXISOMAL BIOGENESIS FACTOR 19"/>
    <property type="match status" value="1"/>
</dbReference>
<dbReference type="Proteomes" id="UP000005239">
    <property type="component" value="Unassembled WGS sequence"/>
</dbReference>
<dbReference type="GO" id="GO:0045046">
    <property type="term" value="P:protein import into peroxisome membrane"/>
    <property type="evidence" value="ECO:0000318"/>
    <property type="project" value="GO_Central"/>
</dbReference>
<dbReference type="GO" id="GO:0005778">
    <property type="term" value="C:peroxisomal membrane"/>
    <property type="evidence" value="ECO:0000318"/>
    <property type="project" value="GO_Central"/>
</dbReference>
<dbReference type="InterPro" id="IPR006708">
    <property type="entry name" value="Pex19"/>
</dbReference>